<dbReference type="PANTHER" id="PTHR11895">
    <property type="entry name" value="TRANSAMIDASE"/>
    <property type="match status" value="1"/>
</dbReference>
<dbReference type="OrthoDB" id="9811471at2"/>
<dbReference type="InterPro" id="IPR023631">
    <property type="entry name" value="Amidase_dom"/>
</dbReference>
<organism evidence="2 3">
    <name type="scientific">Cecembia calidifontis</name>
    <dbReference type="NCBI Taxonomy" id="1187080"/>
    <lineage>
        <taxon>Bacteria</taxon>
        <taxon>Pseudomonadati</taxon>
        <taxon>Bacteroidota</taxon>
        <taxon>Cytophagia</taxon>
        <taxon>Cytophagales</taxon>
        <taxon>Cyclobacteriaceae</taxon>
        <taxon>Cecembia</taxon>
    </lineage>
</organism>
<dbReference type="RefSeq" id="WP_130276115.1">
    <property type="nucleotide sequence ID" value="NZ_SGXG01000001.1"/>
</dbReference>
<evidence type="ECO:0000313" key="2">
    <source>
        <dbReference type="EMBL" id="RZS97289.1"/>
    </source>
</evidence>
<feature type="domain" description="Amidase" evidence="1">
    <location>
        <begin position="134"/>
        <end position="488"/>
    </location>
</feature>
<dbReference type="InterPro" id="IPR036928">
    <property type="entry name" value="AS_sf"/>
</dbReference>
<evidence type="ECO:0000313" key="3">
    <source>
        <dbReference type="Proteomes" id="UP000292209"/>
    </source>
</evidence>
<gene>
    <name evidence="2" type="ORF">BC751_2894</name>
</gene>
<dbReference type="EMBL" id="SGXG01000001">
    <property type="protein sequence ID" value="RZS97289.1"/>
    <property type="molecule type" value="Genomic_DNA"/>
</dbReference>
<dbReference type="SUPFAM" id="SSF75304">
    <property type="entry name" value="Amidase signature (AS) enzymes"/>
    <property type="match status" value="1"/>
</dbReference>
<dbReference type="PANTHER" id="PTHR11895:SF73">
    <property type="entry name" value="AMIDASE FAMILY PROTEIN"/>
    <property type="match status" value="1"/>
</dbReference>
<dbReference type="Gene3D" id="3.90.1300.10">
    <property type="entry name" value="Amidase signature (AS) domain"/>
    <property type="match status" value="1"/>
</dbReference>
<dbReference type="GO" id="GO:0016740">
    <property type="term" value="F:transferase activity"/>
    <property type="evidence" value="ECO:0007669"/>
    <property type="project" value="UniProtKB-KW"/>
</dbReference>
<name>A0A4V2F6S0_9BACT</name>
<dbReference type="InterPro" id="IPR000120">
    <property type="entry name" value="Amidase"/>
</dbReference>
<evidence type="ECO:0000259" key="1">
    <source>
        <dbReference type="Pfam" id="PF01425"/>
    </source>
</evidence>
<dbReference type="AlphaFoldDB" id="A0A4V2F6S0"/>
<accession>A0A4V2F6S0</accession>
<keyword evidence="2" id="KW-0808">Transferase</keyword>
<sequence>MKKHGWLLLIIGVIFGFTLAQTAGKITRKQVIAAQNLIGISFDHKAIDTMLEYLTSNRKGYESMRNHFLDNSVSPALIFDPIPTDYQLTKNEGLNTWKINESATLPLDLDELAFYPILDLAGLIKTGKISAEALTRLYLNRIKKYDGKLLSFVTVTEELALKQAQKADEELAKGIYRGPLHGIPYGLKDLAAVPGYPTTWGAAPYKDQILDQTATVVRKLEEAGAVLLGKTVSGSLARGGVWFGGKTKNPWDLEQGATGSSAGSGAATAAGLVAFSIGTETLGSIVAPSTRTGSTGLRPTYGAVSKHGFMVLSWSMDKVGPICRSAVDCALVFDFIRGIDPLDRSTKEAGFRPLTDQDPSQMKIAYFKELFEKDSTSTGQNNKRTLEEFAQMGIQLIPVTMPSNFPFEAFDIILRAESGAFFDELLRSGRVDRLEEQHEGSRANSLRQSRFIPAVEYLQANRHRSLLIEAFHQLIKEYDLILSPTYGSNQLLLTNLTGHPALSLPNGFDDKGRPTSVTLVGNYYGEDQLISLAHAYQKNYRYHGMIPKGLIE</sequence>
<reference evidence="2 3" key="1">
    <citation type="submission" date="2019-02" db="EMBL/GenBank/DDBJ databases">
        <title>Genomic Encyclopedia of Archaeal and Bacterial Type Strains, Phase II (KMG-II): from individual species to whole genera.</title>
        <authorList>
            <person name="Goeker M."/>
        </authorList>
    </citation>
    <scope>NUCLEOTIDE SEQUENCE [LARGE SCALE GENOMIC DNA]</scope>
    <source>
        <strain evidence="2 3">DSM 21411</strain>
    </source>
</reference>
<dbReference type="GO" id="GO:0050567">
    <property type="term" value="F:glutaminyl-tRNA synthase (glutamine-hydrolyzing) activity"/>
    <property type="evidence" value="ECO:0007669"/>
    <property type="project" value="TreeGrafter"/>
</dbReference>
<keyword evidence="3" id="KW-1185">Reference proteome</keyword>
<dbReference type="Pfam" id="PF01425">
    <property type="entry name" value="Amidase"/>
    <property type="match status" value="1"/>
</dbReference>
<comment type="caution">
    <text evidence="2">The sequence shown here is derived from an EMBL/GenBank/DDBJ whole genome shotgun (WGS) entry which is preliminary data.</text>
</comment>
<proteinExistence type="predicted"/>
<protein>
    <submittedName>
        <fullName evidence="2">Asp-tRNA(Asn)/Glu-tRNA(Gln) amidotransferase A subunit family amidase</fullName>
    </submittedName>
</protein>
<dbReference type="Proteomes" id="UP000292209">
    <property type="component" value="Unassembled WGS sequence"/>
</dbReference>